<dbReference type="AlphaFoldDB" id="H0ERI3"/>
<evidence type="ECO:0000313" key="6">
    <source>
        <dbReference type="EMBL" id="EHK98794.1"/>
    </source>
</evidence>
<keyword evidence="4" id="KW-1133">Transmembrane helix</keyword>
<protein>
    <submittedName>
        <fullName evidence="6">Putative Amino-acid transporter arg-13</fullName>
    </submittedName>
</protein>
<reference evidence="6 7" key="1">
    <citation type="journal article" date="2012" name="Eukaryot. Cell">
        <title>Genome sequence of the fungus Glarea lozoyensis: the first genome sequence of a species from the Helotiaceae family.</title>
        <authorList>
            <person name="Youssar L."/>
            <person name="Gruening B.A."/>
            <person name="Erxleben A."/>
            <person name="Guenther S."/>
            <person name="Huettel W."/>
        </authorList>
    </citation>
    <scope>NUCLEOTIDE SEQUENCE [LARGE SCALE GENOMIC DNA]</scope>
    <source>
        <strain evidence="7">ATCC 74030 / MF5533</strain>
    </source>
</reference>
<dbReference type="Pfam" id="PF00153">
    <property type="entry name" value="Mito_carr"/>
    <property type="match status" value="1"/>
</dbReference>
<comment type="subcellular location">
    <subcellularLocation>
        <location evidence="1">Membrane</location>
        <topology evidence="1">Multi-pass membrane protein</topology>
    </subcellularLocation>
</comment>
<dbReference type="Proteomes" id="UP000005446">
    <property type="component" value="Unassembled WGS sequence"/>
</dbReference>
<dbReference type="HOGENOM" id="CLU_2671285_0_0_1"/>
<dbReference type="InParanoid" id="H0ERI3"/>
<gene>
    <name evidence="6" type="ORF">M7I_5302</name>
</gene>
<dbReference type="GO" id="GO:0016020">
    <property type="term" value="C:membrane"/>
    <property type="evidence" value="ECO:0007669"/>
    <property type="project" value="UniProtKB-SubCell"/>
</dbReference>
<evidence type="ECO:0000256" key="2">
    <source>
        <dbReference type="ARBA" id="ARBA00022692"/>
    </source>
</evidence>
<evidence type="ECO:0000256" key="5">
    <source>
        <dbReference type="ARBA" id="ARBA00023136"/>
    </source>
</evidence>
<dbReference type="EMBL" id="AGUE01000135">
    <property type="protein sequence ID" value="EHK98794.1"/>
    <property type="molecule type" value="Genomic_DNA"/>
</dbReference>
<dbReference type="InterPro" id="IPR018108">
    <property type="entry name" value="MCP_transmembrane"/>
</dbReference>
<sequence>MSLATETTPLSSPSPIGEMKGKEAVMEALEDITFGSIAGIAGKYIEYPFDTVKTTYHYDIEDQLIASSRAFEAMG</sequence>
<dbReference type="OrthoDB" id="2139348at2759"/>
<name>H0ERI3_GLAL7</name>
<keyword evidence="7" id="KW-1185">Reference proteome</keyword>
<keyword evidence="2" id="KW-0812">Transmembrane</keyword>
<evidence type="ECO:0000313" key="7">
    <source>
        <dbReference type="Proteomes" id="UP000005446"/>
    </source>
</evidence>
<proteinExistence type="predicted"/>
<comment type="caution">
    <text evidence="6">The sequence shown here is derived from an EMBL/GenBank/DDBJ whole genome shotgun (WGS) entry which is preliminary data.</text>
</comment>
<organism evidence="6 7">
    <name type="scientific">Glarea lozoyensis (strain ATCC 74030 / MF5533)</name>
    <dbReference type="NCBI Taxonomy" id="1104152"/>
    <lineage>
        <taxon>Eukaryota</taxon>
        <taxon>Fungi</taxon>
        <taxon>Dikarya</taxon>
        <taxon>Ascomycota</taxon>
        <taxon>Pezizomycotina</taxon>
        <taxon>Leotiomycetes</taxon>
        <taxon>Helotiales</taxon>
        <taxon>Helotiaceae</taxon>
        <taxon>Glarea</taxon>
    </lineage>
</organism>
<evidence type="ECO:0000256" key="3">
    <source>
        <dbReference type="ARBA" id="ARBA00022792"/>
    </source>
</evidence>
<dbReference type="InterPro" id="IPR023395">
    <property type="entry name" value="MCP_dom_sf"/>
</dbReference>
<keyword evidence="5" id="KW-0472">Membrane</keyword>
<evidence type="ECO:0000256" key="4">
    <source>
        <dbReference type="ARBA" id="ARBA00022989"/>
    </source>
</evidence>
<dbReference type="SUPFAM" id="SSF103506">
    <property type="entry name" value="Mitochondrial carrier"/>
    <property type="match status" value="1"/>
</dbReference>
<evidence type="ECO:0000256" key="1">
    <source>
        <dbReference type="ARBA" id="ARBA00004141"/>
    </source>
</evidence>
<keyword evidence="3" id="KW-0496">Mitochondrion</keyword>
<keyword evidence="3" id="KW-0999">Mitochondrion inner membrane</keyword>
<accession>H0ERI3</accession>